<dbReference type="Pfam" id="PF06857">
    <property type="entry name" value="ACP"/>
    <property type="match status" value="1"/>
</dbReference>
<dbReference type="Proteomes" id="UP000011705">
    <property type="component" value="Chromosome"/>
</dbReference>
<reference evidence="6" key="1">
    <citation type="submission" date="2012-01" db="EMBL/GenBank/DDBJ databases">
        <title>The Genome Sequence of Treponema denticola H-22.</title>
        <authorList>
            <consortium name="The Broad Institute Genome Sequencing Platform"/>
            <person name="Earl A."/>
            <person name="Ward D."/>
            <person name="Feldgarden M."/>
            <person name="Gevers D."/>
            <person name="Blanton J.M."/>
            <person name="Fenno C.J."/>
            <person name="Baranova O.V."/>
            <person name="Mathney J."/>
            <person name="Dewhirst F.E."/>
            <person name="Izard J."/>
            <person name="Young S.K."/>
            <person name="Zeng Q."/>
            <person name="Gargeya S."/>
            <person name="Fitzgerald M."/>
            <person name="Haas B."/>
            <person name="Abouelleil A."/>
            <person name="Alvarado L."/>
            <person name="Arachchi H.M."/>
            <person name="Berlin A."/>
            <person name="Chapman S.B."/>
            <person name="Gearin G."/>
            <person name="Goldberg J."/>
            <person name="Griggs A."/>
            <person name="Gujja S."/>
            <person name="Hansen M."/>
            <person name="Heiman D."/>
            <person name="Howarth C."/>
            <person name="Larimer J."/>
            <person name="Lui A."/>
            <person name="MacDonald P.J.P."/>
            <person name="McCowen C."/>
            <person name="Montmayeur A."/>
            <person name="Murphy C."/>
            <person name="Neiman D."/>
            <person name="Pearson M."/>
            <person name="Priest M."/>
            <person name="Roberts A."/>
            <person name="Saif S."/>
            <person name="Shea T."/>
            <person name="Sisk P."/>
            <person name="Stolte C."/>
            <person name="Sykes S."/>
            <person name="Wortman J."/>
            <person name="Nusbaum C."/>
            <person name="Birren B."/>
        </authorList>
    </citation>
    <scope>NUCLEOTIDE SEQUENCE [LARGE SCALE GENOMIC DNA]</scope>
    <source>
        <strain evidence="6">H-22</strain>
    </source>
</reference>
<protein>
    <recommendedName>
        <fullName evidence="4">Citrate lyase acyl carrier protein</fullName>
    </recommendedName>
    <alternativeName>
        <fullName evidence="4">Citrate lyase gamma chain</fullName>
    </alternativeName>
</protein>
<dbReference type="GeneID" id="2739742"/>
<dbReference type="GO" id="GO:0005737">
    <property type="term" value="C:cytoplasm"/>
    <property type="evidence" value="ECO:0007669"/>
    <property type="project" value="UniProtKB-SubCell"/>
</dbReference>
<evidence type="ECO:0000256" key="3">
    <source>
        <dbReference type="ARBA" id="ARBA00022553"/>
    </source>
</evidence>
<organism evidence="6">
    <name type="scientific">Treponema denticola H-22</name>
    <dbReference type="NCBI Taxonomy" id="999432"/>
    <lineage>
        <taxon>Bacteria</taxon>
        <taxon>Pseudomonadati</taxon>
        <taxon>Spirochaetota</taxon>
        <taxon>Spirochaetia</taxon>
        <taxon>Spirochaetales</taxon>
        <taxon>Treponemataceae</taxon>
        <taxon>Treponema</taxon>
    </lineage>
</organism>
<evidence type="ECO:0000256" key="4">
    <source>
        <dbReference type="HAMAP-Rule" id="MF_00805"/>
    </source>
</evidence>
<dbReference type="InterPro" id="IPR006495">
    <property type="entry name" value="CitD"/>
</dbReference>
<evidence type="ECO:0000256" key="1">
    <source>
        <dbReference type="ARBA" id="ARBA00004496"/>
    </source>
</evidence>
<dbReference type="PIRSF" id="PIRSF002736">
    <property type="entry name" value="Citrt_lyas_gamma"/>
    <property type="match status" value="1"/>
</dbReference>
<dbReference type="HAMAP" id="MF_00805">
    <property type="entry name" value="CitD"/>
    <property type="match status" value="1"/>
</dbReference>
<accession>A0A0E2E8P4</accession>
<dbReference type="SMR" id="A0A0E2E8P4"/>
<evidence type="ECO:0000256" key="5">
    <source>
        <dbReference type="PIRSR" id="PIRSR002736-50"/>
    </source>
</evidence>
<dbReference type="GO" id="GO:0016829">
    <property type="term" value="F:lyase activity"/>
    <property type="evidence" value="ECO:0007669"/>
    <property type="project" value="UniProtKB-KW"/>
</dbReference>
<comment type="function">
    <text evidence="4">Covalent carrier of the coenzyme of citrate lyase.</text>
</comment>
<comment type="caution">
    <text evidence="6">The sequence shown here is derived from an EMBL/GenBank/DDBJ whole genome shotgun (WGS) entry which is preliminary data.</text>
</comment>
<evidence type="ECO:0000256" key="2">
    <source>
        <dbReference type="ARBA" id="ARBA00022490"/>
    </source>
</evidence>
<comment type="similarity">
    <text evidence="4">Belongs to the CitD family.</text>
</comment>
<name>A0A0E2E8P4_TREDN</name>
<dbReference type="EMBL" id="AGDV01000001">
    <property type="protein sequence ID" value="EMB36215.1"/>
    <property type="molecule type" value="Genomic_DNA"/>
</dbReference>
<dbReference type="PATRIC" id="fig|999432.5.peg.422"/>
<comment type="subcellular location">
    <subcellularLocation>
        <location evidence="1 4">Cytoplasm</location>
    </subcellularLocation>
</comment>
<proteinExistence type="inferred from homology"/>
<dbReference type="RefSeq" id="WP_002669237.1">
    <property type="nucleotide sequence ID" value="NZ_CM001795.1"/>
</dbReference>
<keyword evidence="3 4" id="KW-0597">Phosphoprotein</keyword>
<dbReference type="NCBIfam" id="NF009726">
    <property type="entry name" value="PRK13253.1"/>
    <property type="match status" value="1"/>
</dbReference>
<feature type="modified residue" description="O-(phosphoribosyl dephospho-coenzyme A)serine" evidence="4 5">
    <location>
        <position position="14"/>
    </location>
</feature>
<comment type="subunit">
    <text evidence="4">Oligomer with a subunit composition of (alpha,beta,gamma)6.</text>
</comment>
<sequence>MQIKREAVCGTLQSNDCLVRIVPSEKLELDLKSSVLNEFGAQIKKTVQEVLDEFEVKNAKLFIEDKGALDCTIKARVETALRRANEK</sequence>
<gene>
    <name evidence="4" type="primary">citD</name>
    <name evidence="6" type="ORF">HMPREF9726_00407</name>
</gene>
<keyword evidence="2 4" id="KW-0963">Cytoplasm</keyword>
<evidence type="ECO:0000313" key="6">
    <source>
        <dbReference type="EMBL" id="EMB36215.1"/>
    </source>
</evidence>
<dbReference type="AlphaFoldDB" id="A0A0E2E8P4"/>
<dbReference type="NCBIfam" id="TIGR01608">
    <property type="entry name" value="citD"/>
    <property type="match status" value="1"/>
</dbReference>
<dbReference type="InterPro" id="IPR023439">
    <property type="entry name" value="Mal_deCO2ase/Cit_lyase_ACP"/>
</dbReference>
<dbReference type="HOGENOM" id="CLU_158489_0_0_12"/>
<keyword evidence="6" id="KW-0456">Lyase</keyword>